<dbReference type="Pfam" id="PF08241">
    <property type="entry name" value="Methyltransf_11"/>
    <property type="match status" value="1"/>
</dbReference>
<accession>A0ABU5C8J2</accession>
<keyword evidence="2" id="KW-0808">Transferase</keyword>
<evidence type="ECO:0000259" key="1">
    <source>
        <dbReference type="Pfam" id="PF08241"/>
    </source>
</evidence>
<gene>
    <name evidence="2" type="ORF">RWE15_16100</name>
</gene>
<organism evidence="2 3">
    <name type="scientific">Tigheibacillus halophilus</name>
    <dbReference type="NCBI Taxonomy" id="361280"/>
    <lineage>
        <taxon>Bacteria</taxon>
        <taxon>Bacillati</taxon>
        <taxon>Bacillota</taxon>
        <taxon>Bacilli</taxon>
        <taxon>Bacillales</taxon>
        <taxon>Bacillaceae</taxon>
        <taxon>Tigheibacillus</taxon>
    </lineage>
</organism>
<dbReference type="EMBL" id="JAWDIP010000003">
    <property type="protein sequence ID" value="MDY0395660.1"/>
    <property type="molecule type" value="Genomic_DNA"/>
</dbReference>
<name>A0ABU5C8J2_9BACI</name>
<keyword evidence="3" id="KW-1185">Reference proteome</keyword>
<protein>
    <submittedName>
        <fullName evidence="2">Methyltransferase domain-containing protein</fullName>
    </submittedName>
</protein>
<dbReference type="GO" id="GO:0032259">
    <property type="term" value="P:methylation"/>
    <property type="evidence" value="ECO:0007669"/>
    <property type="project" value="UniProtKB-KW"/>
</dbReference>
<dbReference type="Proteomes" id="UP001281447">
    <property type="component" value="Unassembled WGS sequence"/>
</dbReference>
<evidence type="ECO:0000313" key="3">
    <source>
        <dbReference type="Proteomes" id="UP001281447"/>
    </source>
</evidence>
<comment type="caution">
    <text evidence="2">The sequence shown here is derived from an EMBL/GenBank/DDBJ whole genome shotgun (WGS) entry which is preliminary data.</text>
</comment>
<dbReference type="SUPFAM" id="SSF53335">
    <property type="entry name" value="S-adenosyl-L-methionine-dependent methyltransferases"/>
    <property type="match status" value="1"/>
</dbReference>
<evidence type="ECO:0000313" key="2">
    <source>
        <dbReference type="EMBL" id="MDY0395660.1"/>
    </source>
</evidence>
<dbReference type="Gene3D" id="3.40.50.150">
    <property type="entry name" value="Vaccinia Virus protein VP39"/>
    <property type="match status" value="1"/>
</dbReference>
<feature type="domain" description="Methyltransferase type 11" evidence="1">
    <location>
        <begin position="1"/>
        <end position="83"/>
    </location>
</feature>
<dbReference type="GO" id="GO:0008168">
    <property type="term" value="F:methyltransferase activity"/>
    <property type="evidence" value="ECO:0007669"/>
    <property type="project" value="UniProtKB-KW"/>
</dbReference>
<sequence length="187" mass="20838">MGCGEGSHLSQISDIVNSEYSKIVTGVGIDLSKEGVSVAAKNYFDKIWAVADLANTPFADKQFDVILNILSPSNYTEFNRLLKAEGLVIKIVPQSGYLKELREVIFDEPEKQSYSNADIVKRFNENIQLVDRSSLCYTVELDNPGIQTLIQMTPLSWATAEEQFKTLLKADSTKVTVDLEILIAKKE</sequence>
<keyword evidence="2" id="KW-0489">Methyltransferase</keyword>
<proteinExistence type="predicted"/>
<dbReference type="InterPro" id="IPR013216">
    <property type="entry name" value="Methyltransf_11"/>
</dbReference>
<reference evidence="2 3" key="1">
    <citation type="submission" date="2023-10" db="EMBL/GenBank/DDBJ databases">
        <title>Virgibacillus halophilus 5B73C genome.</title>
        <authorList>
            <person name="Miliotis G."/>
            <person name="Sengupta P."/>
            <person name="Hameed A."/>
            <person name="Chuvochina M."/>
            <person name="Mcdonagh F."/>
            <person name="Simpson A.C."/>
            <person name="Singh N.K."/>
            <person name="Rekha P.D."/>
            <person name="Raman K."/>
            <person name="Hugenholtz P."/>
            <person name="Venkateswaran K."/>
        </authorList>
    </citation>
    <scope>NUCLEOTIDE SEQUENCE [LARGE SCALE GENOMIC DNA]</scope>
    <source>
        <strain evidence="2 3">5B73C</strain>
    </source>
</reference>
<dbReference type="InterPro" id="IPR029063">
    <property type="entry name" value="SAM-dependent_MTases_sf"/>
</dbReference>